<accession>A0A6J4U384</accession>
<reference evidence="2" key="1">
    <citation type="submission" date="2020-02" db="EMBL/GenBank/DDBJ databases">
        <authorList>
            <person name="Meier V. D."/>
        </authorList>
    </citation>
    <scope>NUCLEOTIDE SEQUENCE</scope>
    <source>
        <strain evidence="2">AVDCRST_MAG59</strain>
    </source>
</reference>
<feature type="compositionally biased region" description="Basic and acidic residues" evidence="1">
    <location>
        <begin position="45"/>
        <end position="54"/>
    </location>
</feature>
<gene>
    <name evidence="2" type="ORF">AVDCRST_MAG59-677</name>
</gene>
<organism evidence="2">
    <name type="scientific">uncultured Thermomicrobiales bacterium</name>
    <dbReference type="NCBI Taxonomy" id="1645740"/>
    <lineage>
        <taxon>Bacteria</taxon>
        <taxon>Pseudomonadati</taxon>
        <taxon>Thermomicrobiota</taxon>
        <taxon>Thermomicrobia</taxon>
        <taxon>Thermomicrobiales</taxon>
        <taxon>environmental samples</taxon>
    </lineage>
</organism>
<evidence type="ECO:0000256" key="1">
    <source>
        <dbReference type="SAM" id="MobiDB-lite"/>
    </source>
</evidence>
<sequence length="140" mass="15478">ATPAALRRWQGGGHESGGRRSCRQRDRYRIRAIAGRWRRPRTRSSRADRRKDFAPPRGTAERTPPLQRVLLADPRSDASRRSAWWESLATGFPPSRGGGLAVGAGLGRGRRSRRDRDLDRAATAGRRRGGGPAYPASGRL</sequence>
<name>A0A6J4U384_9BACT</name>
<feature type="non-terminal residue" evidence="2">
    <location>
        <position position="1"/>
    </location>
</feature>
<dbReference type="AlphaFoldDB" id="A0A6J4U384"/>
<feature type="region of interest" description="Disordered" evidence="1">
    <location>
        <begin position="1"/>
        <end position="77"/>
    </location>
</feature>
<feature type="region of interest" description="Disordered" evidence="1">
    <location>
        <begin position="95"/>
        <end position="140"/>
    </location>
</feature>
<protein>
    <submittedName>
        <fullName evidence="2">Uncharacterized protein</fullName>
    </submittedName>
</protein>
<feature type="compositionally biased region" description="Basic residues" evidence="1">
    <location>
        <begin position="30"/>
        <end position="44"/>
    </location>
</feature>
<proteinExistence type="predicted"/>
<dbReference type="EMBL" id="CADCWF010000035">
    <property type="protein sequence ID" value="CAA9539732.1"/>
    <property type="molecule type" value="Genomic_DNA"/>
</dbReference>
<feature type="compositionally biased region" description="Gly residues" evidence="1">
    <location>
        <begin position="96"/>
        <end position="107"/>
    </location>
</feature>
<evidence type="ECO:0000313" key="2">
    <source>
        <dbReference type="EMBL" id="CAA9539732.1"/>
    </source>
</evidence>
<feature type="non-terminal residue" evidence="2">
    <location>
        <position position="140"/>
    </location>
</feature>